<keyword evidence="2" id="KW-1185">Reference proteome</keyword>
<proteinExistence type="predicted"/>
<evidence type="ECO:0000313" key="2">
    <source>
        <dbReference type="Proteomes" id="UP000308092"/>
    </source>
</evidence>
<dbReference type="EMBL" id="SOSA01000254">
    <property type="protein sequence ID" value="THC93617.1"/>
    <property type="molecule type" value="Genomic_DNA"/>
</dbReference>
<evidence type="ECO:0000313" key="1">
    <source>
        <dbReference type="EMBL" id="THC93617.1"/>
    </source>
</evidence>
<reference evidence="1 2" key="1">
    <citation type="submission" date="2019-03" db="EMBL/GenBank/DDBJ databases">
        <title>The genome sequence of a newly discovered highly antifungal drug resistant Aspergillus species, Aspergillus tanneri NIH 1004.</title>
        <authorList>
            <person name="Mounaud S."/>
            <person name="Singh I."/>
            <person name="Joardar V."/>
            <person name="Pakala S."/>
            <person name="Pakala S."/>
            <person name="Venepally P."/>
            <person name="Hoover J."/>
            <person name="Nierman W."/>
            <person name="Chung J."/>
            <person name="Losada L."/>
        </authorList>
    </citation>
    <scope>NUCLEOTIDE SEQUENCE [LARGE SCALE GENOMIC DNA]</scope>
    <source>
        <strain evidence="1 2">NIH1004</strain>
    </source>
</reference>
<dbReference type="Proteomes" id="UP000308092">
    <property type="component" value="Unassembled WGS sequence"/>
</dbReference>
<protein>
    <submittedName>
        <fullName evidence="1">Uncharacterized protein</fullName>
    </submittedName>
</protein>
<dbReference type="AlphaFoldDB" id="A0A4S3JGK1"/>
<comment type="caution">
    <text evidence="1">The sequence shown here is derived from an EMBL/GenBank/DDBJ whole genome shotgun (WGS) entry which is preliminary data.</text>
</comment>
<dbReference type="VEuPathDB" id="FungiDB:EYZ11_006901"/>
<accession>A0A4S3JGK1</accession>
<sequence>MAEAIAAHRQFRVFVADGAQKVRRSTAEGTLL</sequence>
<organism evidence="1 2">
    <name type="scientific">Aspergillus tanneri</name>
    <dbReference type="NCBI Taxonomy" id="1220188"/>
    <lineage>
        <taxon>Eukaryota</taxon>
        <taxon>Fungi</taxon>
        <taxon>Dikarya</taxon>
        <taxon>Ascomycota</taxon>
        <taxon>Pezizomycotina</taxon>
        <taxon>Eurotiomycetes</taxon>
        <taxon>Eurotiomycetidae</taxon>
        <taxon>Eurotiales</taxon>
        <taxon>Aspergillaceae</taxon>
        <taxon>Aspergillus</taxon>
        <taxon>Aspergillus subgen. Circumdati</taxon>
    </lineage>
</organism>
<gene>
    <name evidence="1" type="ORF">EYZ11_006901</name>
</gene>
<name>A0A4S3JGK1_9EURO</name>